<keyword evidence="3" id="KW-1185">Reference proteome</keyword>
<organism evidence="2 3">
    <name type="scientific">Fusarium pseudograminearum (strain CS3096)</name>
    <name type="common">Wheat and barley crown-rot fungus</name>
    <dbReference type="NCBI Taxonomy" id="1028729"/>
    <lineage>
        <taxon>Eukaryota</taxon>
        <taxon>Fungi</taxon>
        <taxon>Dikarya</taxon>
        <taxon>Ascomycota</taxon>
        <taxon>Pezizomycotina</taxon>
        <taxon>Sordariomycetes</taxon>
        <taxon>Hypocreomycetidae</taxon>
        <taxon>Hypocreales</taxon>
        <taxon>Nectriaceae</taxon>
        <taxon>Fusarium</taxon>
    </lineage>
</organism>
<protein>
    <recommendedName>
        <fullName evidence="1">HNH nuclease domain-containing protein</fullName>
    </recommendedName>
</protein>
<accession>K3VRP8</accession>
<reference evidence="2 3" key="1">
    <citation type="journal article" date="2012" name="PLoS Pathog.">
        <title>Comparative pathogenomics reveals horizontally acquired novel virulence genes in fungi infecting cereal hosts.</title>
        <authorList>
            <person name="Gardiner D.M."/>
            <person name="McDonald M.C."/>
            <person name="Covarelli L."/>
            <person name="Solomon P.S."/>
            <person name="Rusu A.G."/>
            <person name="Marshall M."/>
            <person name="Kazan K."/>
            <person name="Chakraborty S."/>
            <person name="McDonald B.A."/>
            <person name="Manners J.M."/>
        </authorList>
    </citation>
    <scope>NUCLEOTIDE SEQUENCE [LARGE SCALE GENOMIC DNA]</scope>
    <source>
        <strain evidence="2 3">CS3096</strain>
    </source>
</reference>
<evidence type="ECO:0000313" key="3">
    <source>
        <dbReference type="Proteomes" id="UP000007978"/>
    </source>
</evidence>
<feature type="domain" description="HNH nuclease" evidence="1">
    <location>
        <begin position="199"/>
        <end position="271"/>
    </location>
</feature>
<gene>
    <name evidence="2" type="ORF">FPSE_03218</name>
</gene>
<proteinExistence type="predicted"/>
<dbReference type="HOGENOM" id="CLU_043858_1_1_1"/>
<name>K3VRP8_FUSPC</name>
<dbReference type="Proteomes" id="UP000007978">
    <property type="component" value="Chromosome 4"/>
</dbReference>
<evidence type="ECO:0000313" key="2">
    <source>
        <dbReference type="EMBL" id="EKJ76668.1"/>
    </source>
</evidence>
<dbReference type="RefSeq" id="XP_009254612.1">
    <property type="nucleotide sequence ID" value="XM_009256337.1"/>
</dbReference>
<comment type="caution">
    <text evidence="2">The sequence shown here is derived from an EMBL/GenBank/DDBJ whole genome shotgun (WGS) entry which is preliminary data.</text>
</comment>
<dbReference type="EMBL" id="AFNW01000068">
    <property type="protein sequence ID" value="EKJ76668.1"/>
    <property type="molecule type" value="Genomic_DNA"/>
</dbReference>
<sequence length="382" mass="43375">MASPHFRRQDSLEGILDFSLPPLSDPGDRANAERRFYQIINHFRSEDHGQDTYDRVELVSSTYEYSTDEISKGRILNTFFQFAKLPTISGENINFDDPTYTDTLRTSLNTFADHLFNSFFLPLKASTIPTPEQPTPASRTAIMQMQPNHTFAGTTDRIKNLRGTCLLRDRSRKRFKLERRGQGTAFDDDGQPLAGQRCKYLEVAHILPHSLTQVGSDKKLNESKQAALNILRMFSDGAAYLIDGANIDCPQNALTLSVELHRLFGDFEIFFQPDDTVRYQYHIRTFAQEAIDDIPITRTLTGESNIDLPSPQLLAIHCAIAHILHLSGAGDYIDRILRDADDYGIRRDGSTELCCLLELRLNNWVGRQADRGSAFHFYIDYG</sequence>
<evidence type="ECO:0000259" key="1">
    <source>
        <dbReference type="Pfam" id="PF13391"/>
    </source>
</evidence>
<dbReference type="InterPro" id="IPR003615">
    <property type="entry name" value="HNH_nuc"/>
</dbReference>
<dbReference type="GeneID" id="20361837"/>
<dbReference type="KEGG" id="fpu:FPSE_03218"/>
<dbReference type="OrthoDB" id="2104739at2759"/>
<dbReference type="eggNOG" id="ENOG502SCMH">
    <property type="taxonomic scope" value="Eukaryota"/>
</dbReference>
<dbReference type="AlphaFoldDB" id="K3VRP8"/>
<dbReference type="Pfam" id="PF13391">
    <property type="entry name" value="HNH_2"/>
    <property type="match status" value="1"/>
</dbReference>